<keyword evidence="3 6" id="KW-0812">Transmembrane</keyword>
<dbReference type="InterPro" id="IPR002797">
    <property type="entry name" value="Polysacc_synth"/>
</dbReference>
<feature type="transmembrane region" description="Helical" evidence="6">
    <location>
        <begin position="117"/>
        <end position="138"/>
    </location>
</feature>
<dbReference type="RefSeq" id="WP_176802215.1">
    <property type="nucleotide sequence ID" value="NZ_JABXYJ010000002.1"/>
</dbReference>
<comment type="caution">
    <text evidence="7">The sequence shown here is derived from an EMBL/GenBank/DDBJ whole genome shotgun (WGS) entry which is preliminary data.</text>
</comment>
<comment type="subcellular location">
    <subcellularLocation>
        <location evidence="1">Cell membrane</location>
        <topology evidence="1">Multi-pass membrane protein</topology>
    </subcellularLocation>
</comment>
<evidence type="ECO:0000256" key="4">
    <source>
        <dbReference type="ARBA" id="ARBA00022989"/>
    </source>
</evidence>
<keyword evidence="5 6" id="KW-0472">Membrane</keyword>
<feature type="transmembrane region" description="Helical" evidence="6">
    <location>
        <begin position="341"/>
        <end position="363"/>
    </location>
</feature>
<dbReference type="InterPro" id="IPR050833">
    <property type="entry name" value="Poly_Biosynth_Transport"/>
</dbReference>
<organism evidence="7 8">
    <name type="scientific">Undibacterium oligocarboniphilum</name>
    <dbReference type="NCBI Taxonomy" id="666702"/>
    <lineage>
        <taxon>Bacteria</taxon>
        <taxon>Pseudomonadati</taxon>
        <taxon>Pseudomonadota</taxon>
        <taxon>Betaproteobacteria</taxon>
        <taxon>Burkholderiales</taxon>
        <taxon>Oxalobacteraceae</taxon>
        <taxon>Undibacterium</taxon>
    </lineage>
</organism>
<protein>
    <submittedName>
        <fullName evidence="7">Oligosaccharide flippase family protein</fullName>
    </submittedName>
</protein>
<evidence type="ECO:0000256" key="1">
    <source>
        <dbReference type="ARBA" id="ARBA00004651"/>
    </source>
</evidence>
<feature type="transmembrane region" description="Helical" evidence="6">
    <location>
        <begin position="12"/>
        <end position="33"/>
    </location>
</feature>
<dbReference type="AlphaFoldDB" id="A0A850QKJ9"/>
<feature type="transmembrane region" description="Helical" evidence="6">
    <location>
        <begin position="83"/>
        <end position="105"/>
    </location>
</feature>
<dbReference type="EMBL" id="JABXYJ010000002">
    <property type="protein sequence ID" value="NVO76934.1"/>
    <property type="molecule type" value="Genomic_DNA"/>
</dbReference>
<evidence type="ECO:0000313" key="8">
    <source>
        <dbReference type="Proteomes" id="UP000588051"/>
    </source>
</evidence>
<dbReference type="PANTHER" id="PTHR30250:SF11">
    <property type="entry name" value="O-ANTIGEN TRANSPORTER-RELATED"/>
    <property type="match status" value="1"/>
</dbReference>
<dbReference type="Pfam" id="PF01943">
    <property type="entry name" value="Polysacc_synt"/>
    <property type="match status" value="1"/>
</dbReference>
<evidence type="ECO:0000256" key="2">
    <source>
        <dbReference type="ARBA" id="ARBA00022475"/>
    </source>
</evidence>
<evidence type="ECO:0000256" key="5">
    <source>
        <dbReference type="ARBA" id="ARBA00023136"/>
    </source>
</evidence>
<dbReference type="Proteomes" id="UP000588051">
    <property type="component" value="Unassembled WGS sequence"/>
</dbReference>
<feature type="transmembrane region" description="Helical" evidence="6">
    <location>
        <begin position="45"/>
        <end position="63"/>
    </location>
</feature>
<evidence type="ECO:0000256" key="3">
    <source>
        <dbReference type="ARBA" id="ARBA00022692"/>
    </source>
</evidence>
<keyword evidence="2" id="KW-1003">Cell membrane</keyword>
<proteinExistence type="predicted"/>
<sequence length="454" mass="49575">MISLIEKSWGAVFNMAMLYVGKASGILVAVFFLPMYSRLLGAQQFGTVAVILSLQSLLVMMDLGMSSLISRDFAVADTKSRELTSLICTAEKSLIIFYVILFLFATGLKLIGGLEDVGGTVVFGSIILFCFMVLQNLYYSALIASRCYSIASWLQVGGVAARAGATAFVLLEISSTLTAFVLIQCLFGVLHFFVTRFYFFKLFKFTGLNFKNIAISDIVSLLKRGKSLALFSVAGAAVTQLDKPIVSGFMSASDVAPYFLATTLCMGTISVLASPVSQFFQPKLLSAIAEQNKFRTQVVVEQFVFSLLIVTIVPSAILWLFREPTINLWMGSSQKNAVIAQYVAILLPGIAFGLLGFIPYSLLISVKDFKFQARLSIGLTVVTLIFAGLFASMKSISGVCFVYAAYNVGSTLLSWLRAMYLPAVKELGQKSFLLAMFVLSGLTSFSFLFKYTFL</sequence>
<feature type="transmembrane region" description="Helical" evidence="6">
    <location>
        <begin position="258"/>
        <end position="277"/>
    </location>
</feature>
<keyword evidence="4 6" id="KW-1133">Transmembrane helix</keyword>
<keyword evidence="8" id="KW-1185">Reference proteome</keyword>
<dbReference type="PANTHER" id="PTHR30250">
    <property type="entry name" value="PST FAMILY PREDICTED COLANIC ACID TRANSPORTER"/>
    <property type="match status" value="1"/>
</dbReference>
<feature type="transmembrane region" description="Helical" evidence="6">
    <location>
        <begin position="177"/>
        <end position="200"/>
    </location>
</feature>
<evidence type="ECO:0000313" key="7">
    <source>
        <dbReference type="EMBL" id="NVO76934.1"/>
    </source>
</evidence>
<gene>
    <name evidence="7" type="ORF">HV832_03680</name>
</gene>
<dbReference type="GO" id="GO:0005886">
    <property type="term" value="C:plasma membrane"/>
    <property type="evidence" value="ECO:0007669"/>
    <property type="project" value="UniProtKB-SubCell"/>
</dbReference>
<feature type="transmembrane region" description="Helical" evidence="6">
    <location>
        <begin position="298"/>
        <end position="321"/>
    </location>
</feature>
<feature type="transmembrane region" description="Helical" evidence="6">
    <location>
        <begin position="375"/>
        <end position="395"/>
    </location>
</feature>
<reference evidence="7 8" key="1">
    <citation type="submission" date="2020-06" db="EMBL/GenBank/DDBJ databases">
        <authorList>
            <person name="Qiu C."/>
            <person name="Liu Z."/>
        </authorList>
    </citation>
    <scope>NUCLEOTIDE SEQUENCE [LARGE SCALE GENOMIC DNA]</scope>
    <source>
        <strain evidence="7 8">EM 1</strain>
    </source>
</reference>
<feature type="transmembrane region" description="Helical" evidence="6">
    <location>
        <begin position="432"/>
        <end position="453"/>
    </location>
</feature>
<feature type="transmembrane region" description="Helical" evidence="6">
    <location>
        <begin position="401"/>
        <end position="420"/>
    </location>
</feature>
<accession>A0A850QKJ9</accession>
<evidence type="ECO:0000256" key="6">
    <source>
        <dbReference type="SAM" id="Phobius"/>
    </source>
</evidence>
<name>A0A850QKJ9_9BURK</name>
<feature type="transmembrane region" description="Helical" evidence="6">
    <location>
        <begin position="150"/>
        <end position="171"/>
    </location>
</feature>